<protein>
    <submittedName>
        <fullName evidence="1">Uncharacterized protein</fullName>
    </submittedName>
</protein>
<evidence type="ECO:0000313" key="2">
    <source>
        <dbReference type="Proteomes" id="UP000276103"/>
    </source>
</evidence>
<proteinExistence type="predicted"/>
<dbReference type="Proteomes" id="UP000276103">
    <property type="component" value="Unassembled WGS sequence"/>
</dbReference>
<reference evidence="1 2" key="1">
    <citation type="journal article" date="2019" name="Genome Biol. Evol.">
        <title>Day and night: Metabolic profiles and evolutionary relationships of six axenic non-marine cyanobacteria.</title>
        <authorList>
            <person name="Will S.E."/>
            <person name="Henke P."/>
            <person name="Boedeker C."/>
            <person name="Huang S."/>
            <person name="Brinkmann H."/>
            <person name="Rohde M."/>
            <person name="Jarek M."/>
            <person name="Friedl T."/>
            <person name="Seufert S."/>
            <person name="Schumacher M."/>
            <person name="Overmann J."/>
            <person name="Neumann-Schaal M."/>
            <person name="Petersen J."/>
        </authorList>
    </citation>
    <scope>NUCLEOTIDE SEQUENCE [LARGE SCALE GENOMIC DNA]</scope>
    <source>
        <strain evidence="1 2">SAG 1403-4b</strain>
    </source>
</reference>
<name>A0A433UUY5_ANAVA</name>
<dbReference type="EMBL" id="RSCM01000004">
    <property type="protein sequence ID" value="RUS97665.1"/>
    <property type="molecule type" value="Genomic_DNA"/>
</dbReference>
<dbReference type="AlphaFoldDB" id="A0A433UUY5"/>
<accession>A0A433UUY5</accession>
<evidence type="ECO:0000313" key="1">
    <source>
        <dbReference type="EMBL" id="RUS97665.1"/>
    </source>
</evidence>
<sequence length="103" mass="10794">MIGALVPSTSMVIGEPLTVITTVALPSSRGKSFIPGIFSLLVSDGVVASVVNCPLPSVAFEVAVEVGDVLEATFAAEHPPNIRPPIINRATKNCENFNRIASY</sequence>
<keyword evidence="2" id="KW-1185">Reference proteome</keyword>
<comment type="caution">
    <text evidence="1">The sequence shown here is derived from an EMBL/GenBank/DDBJ whole genome shotgun (WGS) entry which is preliminary data.</text>
</comment>
<gene>
    <name evidence="1" type="ORF">DSM107003_15400</name>
</gene>
<organism evidence="1 2">
    <name type="scientific">Trichormus variabilis SAG 1403-4b</name>
    <dbReference type="NCBI Taxonomy" id="447716"/>
    <lineage>
        <taxon>Bacteria</taxon>
        <taxon>Bacillati</taxon>
        <taxon>Cyanobacteriota</taxon>
        <taxon>Cyanophyceae</taxon>
        <taxon>Nostocales</taxon>
        <taxon>Nostocaceae</taxon>
        <taxon>Trichormus</taxon>
    </lineage>
</organism>